<feature type="region of interest" description="Disordered" evidence="1">
    <location>
        <begin position="88"/>
        <end position="108"/>
    </location>
</feature>
<dbReference type="AlphaFoldDB" id="A0A8J6CAI4"/>
<proteinExistence type="predicted"/>
<evidence type="ECO:0000313" key="3">
    <source>
        <dbReference type="EMBL" id="KAG8465564.1"/>
    </source>
</evidence>
<gene>
    <name evidence="3" type="ORF">KFE25_002871</name>
</gene>
<evidence type="ECO:0000256" key="1">
    <source>
        <dbReference type="SAM" id="MobiDB-lite"/>
    </source>
</evidence>
<keyword evidence="2" id="KW-1133">Transmembrane helix</keyword>
<name>A0A8J6CAI4_DIALT</name>
<feature type="compositionally biased region" description="Basic residues" evidence="1">
    <location>
        <begin position="94"/>
        <end position="108"/>
    </location>
</feature>
<evidence type="ECO:0000256" key="2">
    <source>
        <dbReference type="SAM" id="Phobius"/>
    </source>
</evidence>
<dbReference type="EMBL" id="JAGTXO010000010">
    <property type="protein sequence ID" value="KAG8465564.1"/>
    <property type="molecule type" value="Genomic_DNA"/>
</dbReference>
<dbReference type="Proteomes" id="UP000751190">
    <property type="component" value="Unassembled WGS sequence"/>
</dbReference>
<keyword evidence="2" id="KW-0472">Membrane</keyword>
<accession>A0A8J6CAI4</accession>
<keyword evidence="4" id="KW-1185">Reference proteome</keyword>
<reference evidence="3" key="1">
    <citation type="submission" date="2021-05" db="EMBL/GenBank/DDBJ databases">
        <title>The genome of the haptophyte Pavlova lutheri (Diacronema luteri, Pavlovales) - a model for lipid biosynthesis in eukaryotic algae.</title>
        <authorList>
            <person name="Hulatt C.J."/>
            <person name="Posewitz M.C."/>
        </authorList>
    </citation>
    <scope>NUCLEOTIDE SEQUENCE</scope>
    <source>
        <strain evidence="3">NIVA-4/92</strain>
    </source>
</reference>
<feature type="transmembrane region" description="Helical" evidence="2">
    <location>
        <begin position="37"/>
        <end position="66"/>
    </location>
</feature>
<evidence type="ECO:0000313" key="4">
    <source>
        <dbReference type="Proteomes" id="UP000751190"/>
    </source>
</evidence>
<organism evidence="3 4">
    <name type="scientific">Diacronema lutheri</name>
    <name type="common">Unicellular marine alga</name>
    <name type="synonym">Monochrysis lutheri</name>
    <dbReference type="NCBI Taxonomy" id="2081491"/>
    <lineage>
        <taxon>Eukaryota</taxon>
        <taxon>Haptista</taxon>
        <taxon>Haptophyta</taxon>
        <taxon>Pavlovophyceae</taxon>
        <taxon>Pavlovales</taxon>
        <taxon>Pavlovaceae</taxon>
        <taxon>Diacronema</taxon>
    </lineage>
</organism>
<sequence>MADVVKTVFWATRELAASVASAWSALVALVEHSLPTWLFLTVQTAFIVTTTVILFMLAVCVAWALLWKLVLSKIRFVVALKNELLLGEPSHPTQSRRRTPTRARPHAG</sequence>
<comment type="caution">
    <text evidence="3">The sequence shown here is derived from an EMBL/GenBank/DDBJ whole genome shotgun (WGS) entry which is preliminary data.</text>
</comment>
<protein>
    <submittedName>
        <fullName evidence="3">Uncharacterized protein</fullName>
    </submittedName>
</protein>
<keyword evidence="2" id="KW-0812">Transmembrane</keyword>